<comment type="similarity">
    <text evidence="1">Belongs to the enoyl-CoA hydratase/isomerase family.</text>
</comment>
<accession>A0ABT0NAJ6</accession>
<reference evidence="2 3" key="1">
    <citation type="submission" date="2022-01" db="EMBL/GenBank/DDBJ databases">
        <title>Whole genome-based taxonomy of the Shewanellaceae.</title>
        <authorList>
            <person name="Martin-Rodriguez A.J."/>
        </authorList>
    </citation>
    <scope>NUCLEOTIDE SEQUENCE [LARGE SCALE GENOMIC DNA]</scope>
    <source>
        <strain evidence="2 3">DSM 21332</strain>
    </source>
</reference>
<dbReference type="Proteomes" id="UP001202831">
    <property type="component" value="Unassembled WGS sequence"/>
</dbReference>
<dbReference type="SUPFAM" id="SSF52096">
    <property type="entry name" value="ClpP/crotonase"/>
    <property type="match status" value="1"/>
</dbReference>
<dbReference type="InterPro" id="IPR014748">
    <property type="entry name" value="Enoyl-CoA_hydra_C"/>
</dbReference>
<comment type="caution">
    <text evidence="2">The sequence shown here is derived from an EMBL/GenBank/DDBJ whole genome shotgun (WGS) entry which is preliminary data.</text>
</comment>
<dbReference type="CDD" id="cd06558">
    <property type="entry name" value="crotonase-like"/>
    <property type="match status" value="1"/>
</dbReference>
<evidence type="ECO:0000313" key="3">
    <source>
        <dbReference type="Proteomes" id="UP001202831"/>
    </source>
</evidence>
<protein>
    <submittedName>
        <fullName evidence="2">Enoyl-CoA hydratase-related protein</fullName>
    </submittedName>
</protein>
<dbReference type="RefSeq" id="WP_249250056.1">
    <property type="nucleotide sequence ID" value="NZ_JAKIKT010000007.1"/>
</dbReference>
<dbReference type="PANTHER" id="PTHR42964">
    <property type="entry name" value="ENOYL-COA HYDRATASE"/>
    <property type="match status" value="1"/>
</dbReference>
<organism evidence="2 3">
    <name type="scientific">Shewanella corallii</name>
    <dbReference type="NCBI Taxonomy" id="560080"/>
    <lineage>
        <taxon>Bacteria</taxon>
        <taxon>Pseudomonadati</taxon>
        <taxon>Pseudomonadota</taxon>
        <taxon>Gammaproteobacteria</taxon>
        <taxon>Alteromonadales</taxon>
        <taxon>Shewanellaceae</taxon>
        <taxon>Shewanella</taxon>
    </lineage>
</organism>
<dbReference type="PANTHER" id="PTHR42964:SF1">
    <property type="entry name" value="POLYKETIDE BIOSYNTHESIS ENOYL-COA HYDRATASE PKSH-RELATED"/>
    <property type="match status" value="1"/>
</dbReference>
<dbReference type="Gene3D" id="1.10.12.10">
    <property type="entry name" value="Lyase 2-enoyl-coa Hydratase, Chain A, domain 2"/>
    <property type="match status" value="1"/>
</dbReference>
<dbReference type="InterPro" id="IPR001753">
    <property type="entry name" value="Enoyl-CoA_hydra/iso"/>
</dbReference>
<evidence type="ECO:0000313" key="2">
    <source>
        <dbReference type="EMBL" id="MCL2915473.1"/>
    </source>
</evidence>
<dbReference type="InterPro" id="IPR029045">
    <property type="entry name" value="ClpP/crotonase-like_dom_sf"/>
</dbReference>
<dbReference type="EMBL" id="JAKIKT010000007">
    <property type="protein sequence ID" value="MCL2915473.1"/>
    <property type="molecule type" value="Genomic_DNA"/>
</dbReference>
<name>A0ABT0NAJ6_9GAMM</name>
<dbReference type="Gene3D" id="3.90.226.10">
    <property type="entry name" value="2-enoyl-CoA Hydratase, Chain A, domain 1"/>
    <property type="match status" value="1"/>
</dbReference>
<evidence type="ECO:0000256" key="1">
    <source>
        <dbReference type="ARBA" id="ARBA00005254"/>
    </source>
</evidence>
<dbReference type="InterPro" id="IPR051683">
    <property type="entry name" value="Enoyl-CoA_Hydratase/Isomerase"/>
</dbReference>
<dbReference type="Pfam" id="PF00378">
    <property type="entry name" value="ECH_1"/>
    <property type="match status" value="1"/>
</dbReference>
<proteinExistence type="inferred from homology"/>
<keyword evidence="3" id="KW-1185">Reference proteome</keyword>
<gene>
    <name evidence="2" type="ORF">L2725_17100</name>
</gene>
<sequence>MNYQYINTSLENGIATLTLSRTDKHNAFDEVMIGEMITAIDALAAQAVNTGDCHLLVLKAEGKHFSAGADLNWMRKQAAMDFEQNLSDAKELASLMHKLDTFPRPTLAMVNGAAFGGALGLICACDIAIAAPNASFCLSEVKLGLIPAAISPYVLRAMGERQSRRYMLTAERFDAHAALELGVVHQLADDLNAAEEAMTATLIANSPQAMQWCKRLVAAQQSGEITPEVINYTSEQIARIRVSEEGQEGLNAFFDKRQPAWTQVNLQSSGDGKHAD</sequence>